<proteinExistence type="predicted"/>
<dbReference type="Gene3D" id="3.10.180.10">
    <property type="entry name" value="2,3-Dihydroxybiphenyl 1,2-Dioxygenase, domain 1"/>
    <property type="match status" value="1"/>
</dbReference>
<sequence length="126" mass="13865">MVADRDLDARRVVRSLMVFADSLRVVANWYSGWLGLGPARHIPGADGMVIGDRDLEFVVHPADHDKNPQGGNTVIYWSSESVAADVQRLTDLGAALHRGPLRIDEHRHICQLLDPWGNVFGLEGSA</sequence>
<comment type="caution">
    <text evidence="2">The sequence shown here is derived from an EMBL/GenBank/DDBJ whole genome shotgun (WGS) entry which is preliminary data.</text>
</comment>
<protein>
    <recommendedName>
        <fullName evidence="1">VOC domain-containing protein</fullName>
    </recommendedName>
</protein>
<dbReference type="EMBL" id="JANRHA010000006">
    <property type="protein sequence ID" value="MDG3015117.1"/>
    <property type="molecule type" value="Genomic_DNA"/>
</dbReference>
<dbReference type="RefSeq" id="WP_332519911.1">
    <property type="nucleotide sequence ID" value="NZ_JANRHA010000006.1"/>
</dbReference>
<accession>A0A9X4M2U4</accession>
<dbReference type="AlphaFoldDB" id="A0A9X4M2U4"/>
<dbReference type="InterPro" id="IPR037523">
    <property type="entry name" value="VOC_core"/>
</dbReference>
<keyword evidence="3" id="KW-1185">Reference proteome</keyword>
<dbReference type="InterPro" id="IPR029068">
    <property type="entry name" value="Glyas_Bleomycin-R_OHBP_Dase"/>
</dbReference>
<dbReference type="InterPro" id="IPR004360">
    <property type="entry name" value="Glyas_Fos-R_dOase_dom"/>
</dbReference>
<feature type="domain" description="VOC" evidence="1">
    <location>
        <begin position="12"/>
        <end position="125"/>
    </location>
</feature>
<organism evidence="2 3">
    <name type="scientific">Speluncibacter jeojiensis</name>
    <dbReference type="NCBI Taxonomy" id="2710754"/>
    <lineage>
        <taxon>Bacteria</taxon>
        <taxon>Bacillati</taxon>
        <taxon>Actinomycetota</taxon>
        <taxon>Actinomycetes</taxon>
        <taxon>Mycobacteriales</taxon>
        <taxon>Speluncibacteraceae</taxon>
        <taxon>Speluncibacter</taxon>
    </lineage>
</organism>
<evidence type="ECO:0000259" key="1">
    <source>
        <dbReference type="PROSITE" id="PS51819"/>
    </source>
</evidence>
<evidence type="ECO:0000313" key="3">
    <source>
        <dbReference type="Proteomes" id="UP001152755"/>
    </source>
</evidence>
<dbReference type="Proteomes" id="UP001152755">
    <property type="component" value="Unassembled WGS sequence"/>
</dbReference>
<name>A0A9X4M2U4_9ACTN</name>
<dbReference type="SUPFAM" id="SSF54593">
    <property type="entry name" value="Glyoxalase/Bleomycin resistance protein/Dihydroxybiphenyl dioxygenase"/>
    <property type="match status" value="1"/>
</dbReference>
<evidence type="ECO:0000313" key="2">
    <source>
        <dbReference type="EMBL" id="MDG3015117.1"/>
    </source>
</evidence>
<gene>
    <name evidence="2" type="ORF">NVS88_11195</name>
</gene>
<dbReference type="Pfam" id="PF00903">
    <property type="entry name" value="Glyoxalase"/>
    <property type="match status" value="1"/>
</dbReference>
<dbReference type="PROSITE" id="PS51819">
    <property type="entry name" value="VOC"/>
    <property type="match status" value="1"/>
</dbReference>
<reference evidence="2" key="1">
    <citation type="submission" date="2022-08" db="EMBL/GenBank/DDBJ databases">
        <title>Genome analysis of Corynebacteriales strain.</title>
        <authorList>
            <person name="Lee S.D."/>
        </authorList>
    </citation>
    <scope>NUCLEOTIDE SEQUENCE</scope>
    <source>
        <strain evidence="2">D3-21</strain>
    </source>
</reference>